<feature type="region of interest" description="Disordered" evidence="1">
    <location>
        <begin position="31"/>
        <end position="51"/>
    </location>
</feature>
<sequence length="185" mass="20118">MRFRRERNHVKLYYLSRRSQPRVYPSLTVHNKTTTAREKKTAPKIPPDQSRTLIPSVAQDLVADAEGEVVLTDIFDDVAVAVPDAGSKVVSETTDAALPLAFWQTDGMVVDAPEMKFTAAHSTVYQHLTTSLSGVMPADLAAGALIPGSQKAPRPYSAIIGNTTVQLPEAVGSSVARELNSRYRN</sequence>
<evidence type="ECO:0000313" key="3">
    <source>
        <dbReference type="Proteomes" id="UP000566819"/>
    </source>
</evidence>
<gene>
    <name evidence="2" type="ORF">G7Y89_g8559</name>
</gene>
<evidence type="ECO:0000313" key="2">
    <source>
        <dbReference type="EMBL" id="KAF4629580.1"/>
    </source>
</evidence>
<comment type="caution">
    <text evidence="2">The sequence shown here is derived from an EMBL/GenBank/DDBJ whole genome shotgun (WGS) entry which is preliminary data.</text>
</comment>
<dbReference type="Proteomes" id="UP000566819">
    <property type="component" value="Unassembled WGS sequence"/>
</dbReference>
<keyword evidence="3" id="KW-1185">Reference proteome</keyword>
<organism evidence="2 3">
    <name type="scientific">Cudoniella acicularis</name>
    <dbReference type="NCBI Taxonomy" id="354080"/>
    <lineage>
        <taxon>Eukaryota</taxon>
        <taxon>Fungi</taxon>
        <taxon>Dikarya</taxon>
        <taxon>Ascomycota</taxon>
        <taxon>Pezizomycotina</taxon>
        <taxon>Leotiomycetes</taxon>
        <taxon>Helotiales</taxon>
        <taxon>Tricladiaceae</taxon>
        <taxon>Cudoniella</taxon>
    </lineage>
</organism>
<name>A0A8H4W2R8_9HELO</name>
<reference evidence="2 3" key="1">
    <citation type="submission" date="2020-03" db="EMBL/GenBank/DDBJ databases">
        <title>Draft Genome Sequence of Cudoniella acicularis.</title>
        <authorList>
            <person name="Buettner E."/>
            <person name="Kellner H."/>
        </authorList>
    </citation>
    <scope>NUCLEOTIDE SEQUENCE [LARGE SCALE GENOMIC DNA]</scope>
    <source>
        <strain evidence="2 3">DSM 108380</strain>
    </source>
</reference>
<dbReference type="EMBL" id="JAAMPI010000656">
    <property type="protein sequence ID" value="KAF4629580.1"/>
    <property type="molecule type" value="Genomic_DNA"/>
</dbReference>
<dbReference type="AlphaFoldDB" id="A0A8H4W2R8"/>
<proteinExistence type="predicted"/>
<evidence type="ECO:0000256" key="1">
    <source>
        <dbReference type="SAM" id="MobiDB-lite"/>
    </source>
</evidence>
<accession>A0A8H4W2R8</accession>
<protein>
    <submittedName>
        <fullName evidence="2">Uncharacterized protein</fullName>
    </submittedName>
</protein>